<name>R6TSN3_9BACT</name>
<evidence type="ECO:0000256" key="1">
    <source>
        <dbReference type="SAM" id="MobiDB-lite"/>
    </source>
</evidence>
<keyword evidence="3" id="KW-0732">Signal</keyword>
<gene>
    <name evidence="4" type="ORF">BN580_01095</name>
</gene>
<accession>R6TSN3</accession>
<feature type="signal peptide" evidence="3">
    <location>
        <begin position="1"/>
        <end position="23"/>
    </location>
</feature>
<reference evidence="4" key="1">
    <citation type="submission" date="2012-11" db="EMBL/GenBank/DDBJ databases">
        <title>Dependencies among metagenomic species, viruses, plasmids and units of genetic variation.</title>
        <authorList>
            <person name="Nielsen H.B."/>
            <person name="Almeida M."/>
            <person name="Juncker A.S."/>
            <person name="Rasmussen S."/>
            <person name="Li J."/>
            <person name="Sunagawa S."/>
            <person name="Plichta D."/>
            <person name="Gautier L."/>
            <person name="Le Chatelier E."/>
            <person name="Peletier E."/>
            <person name="Bonde I."/>
            <person name="Nielsen T."/>
            <person name="Manichanh C."/>
            <person name="Arumugam M."/>
            <person name="Batto J."/>
            <person name="Santos M.B.Q.D."/>
            <person name="Blom N."/>
            <person name="Borruel N."/>
            <person name="Burgdorf K.S."/>
            <person name="Boumezbeur F."/>
            <person name="Casellas F."/>
            <person name="Dore J."/>
            <person name="Guarner F."/>
            <person name="Hansen T."/>
            <person name="Hildebrand F."/>
            <person name="Kaas R.S."/>
            <person name="Kennedy S."/>
            <person name="Kristiansen K."/>
            <person name="Kultima J.R."/>
            <person name="Leonard P."/>
            <person name="Levenez F."/>
            <person name="Lund O."/>
            <person name="Moumen B."/>
            <person name="Le Paslier D."/>
            <person name="Pons N."/>
            <person name="Pedersen O."/>
            <person name="Prifti E."/>
            <person name="Qin J."/>
            <person name="Raes J."/>
            <person name="Tap J."/>
            <person name="Tims S."/>
            <person name="Ussery D.W."/>
            <person name="Yamada T."/>
            <person name="MetaHit consortium"/>
            <person name="Renault P."/>
            <person name="Sicheritz-Ponten T."/>
            <person name="Bork P."/>
            <person name="Wang J."/>
            <person name="Brunak S."/>
            <person name="Ehrlich S.D."/>
        </authorList>
    </citation>
    <scope>NUCLEOTIDE SEQUENCE [LARGE SCALE GENOMIC DNA]</scope>
</reference>
<sequence length="300" mass="31206">MKRIAVIAAALLIAAICPGRASAADHWYSFTEIENTNITGLLINDDVNASGGKTVYADDVDASKGADERDYFEFTVDVPADGTYSVWLRAYVTVGSADQATLYHRSNSSLYAAAGGTGSPLWKMVGVDSGAGFVWYPLDARAKNNAEPVLTKDVQLSKGENTVSLSIRSLTSWGLSHYYDCIIITDNTEFDPNTDDWAKLSGTDTSEPAVTTEPPAASEPQTTTEPPEPTGTPAASVGTETAAPTGSDSSSGTAAPGSDTSSDIRGGQPAVIIAVIAVAVIIAAAVIFAAVKSKKKKTGM</sequence>
<comment type="caution">
    <text evidence="4">The sequence shown here is derived from an EMBL/GenBank/DDBJ whole genome shotgun (WGS) entry which is preliminary data.</text>
</comment>
<dbReference type="AlphaFoldDB" id="R6TSN3"/>
<organism evidence="4 5">
    <name type="scientific">Candidatus Colimorpha enterica</name>
    <dbReference type="NCBI Taxonomy" id="3083063"/>
    <lineage>
        <taxon>Bacteria</taxon>
        <taxon>Pseudomonadati</taxon>
        <taxon>Bacteroidota</taxon>
        <taxon>Bacteroidia</taxon>
        <taxon>Bacteroidales</taxon>
        <taxon>Candidatus Colimorpha</taxon>
    </lineage>
</organism>
<feature type="chain" id="PRO_5004420134" evidence="3">
    <location>
        <begin position="24"/>
        <end position="300"/>
    </location>
</feature>
<feature type="transmembrane region" description="Helical" evidence="2">
    <location>
        <begin position="270"/>
        <end position="291"/>
    </location>
</feature>
<evidence type="ECO:0000313" key="5">
    <source>
        <dbReference type="Proteomes" id="UP000017938"/>
    </source>
</evidence>
<dbReference type="Proteomes" id="UP000017938">
    <property type="component" value="Unassembled WGS sequence"/>
</dbReference>
<proteinExistence type="predicted"/>
<dbReference type="STRING" id="1263015.BN580_01095"/>
<keyword evidence="2" id="KW-0472">Membrane</keyword>
<feature type="compositionally biased region" description="Low complexity" evidence="1">
    <location>
        <begin position="211"/>
        <end position="235"/>
    </location>
</feature>
<feature type="region of interest" description="Disordered" evidence="1">
    <location>
        <begin position="195"/>
        <end position="265"/>
    </location>
</feature>
<dbReference type="EMBL" id="CBFW010000128">
    <property type="protein sequence ID" value="CDC72824.1"/>
    <property type="molecule type" value="Genomic_DNA"/>
</dbReference>
<evidence type="ECO:0000256" key="3">
    <source>
        <dbReference type="SAM" id="SignalP"/>
    </source>
</evidence>
<evidence type="ECO:0000313" key="4">
    <source>
        <dbReference type="EMBL" id="CDC72824.1"/>
    </source>
</evidence>
<dbReference type="Gene3D" id="2.60.120.260">
    <property type="entry name" value="Galactose-binding domain-like"/>
    <property type="match status" value="1"/>
</dbReference>
<keyword evidence="2" id="KW-0812">Transmembrane</keyword>
<evidence type="ECO:0000256" key="2">
    <source>
        <dbReference type="SAM" id="Phobius"/>
    </source>
</evidence>
<keyword evidence="2" id="KW-1133">Transmembrane helix</keyword>
<feature type="compositionally biased region" description="Polar residues" evidence="1">
    <location>
        <begin position="238"/>
        <end position="263"/>
    </location>
</feature>
<protein>
    <submittedName>
        <fullName evidence="4">Uncharacterized protein</fullName>
    </submittedName>
</protein>